<feature type="domain" description="DUF7730" evidence="1">
    <location>
        <begin position="28"/>
        <end position="180"/>
    </location>
</feature>
<dbReference type="Pfam" id="PF24864">
    <property type="entry name" value="DUF7730"/>
    <property type="match status" value="1"/>
</dbReference>
<organism evidence="2 3">
    <name type="scientific">Seiridium unicorne</name>
    <dbReference type="NCBI Taxonomy" id="138068"/>
    <lineage>
        <taxon>Eukaryota</taxon>
        <taxon>Fungi</taxon>
        <taxon>Dikarya</taxon>
        <taxon>Ascomycota</taxon>
        <taxon>Pezizomycotina</taxon>
        <taxon>Sordariomycetes</taxon>
        <taxon>Xylariomycetidae</taxon>
        <taxon>Amphisphaeriales</taxon>
        <taxon>Sporocadaceae</taxon>
        <taxon>Seiridium</taxon>
    </lineage>
</organism>
<proteinExistence type="predicted"/>
<evidence type="ECO:0000259" key="1">
    <source>
        <dbReference type="Pfam" id="PF24864"/>
    </source>
</evidence>
<keyword evidence="3" id="KW-1185">Reference proteome</keyword>
<reference evidence="2 3" key="1">
    <citation type="journal article" date="2024" name="J. Plant Pathol.">
        <title>Sequence and assembly of the genome of Seiridium unicorne, isolate CBS 538.82, causal agent of cypress canker disease.</title>
        <authorList>
            <person name="Scali E."/>
            <person name="Rocca G.D."/>
            <person name="Danti R."/>
            <person name="Garbelotto M."/>
            <person name="Barberini S."/>
            <person name="Baroncelli R."/>
            <person name="Emiliani G."/>
        </authorList>
    </citation>
    <scope>NUCLEOTIDE SEQUENCE [LARGE SCALE GENOMIC DNA]</scope>
    <source>
        <strain evidence="2 3">BM-138-508</strain>
    </source>
</reference>
<dbReference type="PANTHER" id="PTHR38790">
    <property type="entry name" value="2EXR DOMAIN-CONTAINING PROTEIN-RELATED"/>
    <property type="match status" value="1"/>
</dbReference>
<name>A0ABR2V3C7_9PEZI</name>
<gene>
    <name evidence="2" type="ORF">SUNI508_05650</name>
</gene>
<evidence type="ECO:0000313" key="2">
    <source>
        <dbReference type="EMBL" id="KAK9421415.1"/>
    </source>
</evidence>
<dbReference type="Proteomes" id="UP001408356">
    <property type="component" value="Unassembled WGS sequence"/>
</dbReference>
<dbReference type="EMBL" id="JARVKF010000179">
    <property type="protein sequence ID" value="KAK9421415.1"/>
    <property type="molecule type" value="Genomic_DNA"/>
</dbReference>
<accession>A0ABR2V3C7</accession>
<comment type="caution">
    <text evidence="2">The sequence shown here is derived from an EMBL/GenBank/DDBJ whole genome shotgun (WGS) entry which is preliminary data.</text>
</comment>
<dbReference type="InterPro" id="IPR056632">
    <property type="entry name" value="DUF7730"/>
</dbReference>
<sequence length="203" mass="23505">MSQSPGFDWDYGAVKARFAPSDVHCSPALLTACRTIYLEAIDVLYGTHILHFSTMISMSIFPRVMIPHHLELLRHVRLSLSLFVRGNQIHSYLHNSFSQDWPGWDEASAPGDTPWDGAWNAIGEFKSLRTLLVTLEVTPDNKEYRICPWYRSMPQEFETQLFQPLKHMTCDDFLVRVNWPPIAQDTPAYPFRLERYEKGKSET</sequence>
<protein>
    <recommendedName>
        <fullName evidence="1">DUF7730 domain-containing protein</fullName>
    </recommendedName>
</protein>
<evidence type="ECO:0000313" key="3">
    <source>
        <dbReference type="Proteomes" id="UP001408356"/>
    </source>
</evidence>